<dbReference type="EMBL" id="JACFXU010000013">
    <property type="protein sequence ID" value="MBA6411922.1"/>
    <property type="molecule type" value="Genomic_DNA"/>
</dbReference>
<dbReference type="Pfam" id="PF07813">
    <property type="entry name" value="LTXXQ"/>
    <property type="match status" value="1"/>
</dbReference>
<keyword evidence="4" id="KW-1185">Reference proteome</keyword>
<sequence length="156" mass="17774">MQRILKKSLVSAALSVALLGAAVSYAQVPHSGEHSHEAKLERMTKLLDLSESQQSEIKQVFQSNMSQKQADRKRLMELKRELRDFDGDFDAAAVQAKADEIGQITSRMTFQSVKAKQQLRELLSEEQRSKLKQHHADRKGHAKRGHHKKGQHKMDH</sequence>
<proteinExistence type="predicted"/>
<feature type="chain" id="PRO_5030740565" evidence="2">
    <location>
        <begin position="27"/>
        <end position="156"/>
    </location>
</feature>
<feature type="region of interest" description="Disordered" evidence="1">
    <location>
        <begin position="123"/>
        <end position="156"/>
    </location>
</feature>
<protein>
    <submittedName>
        <fullName evidence="3">Periplasmic heavy metal sensor</fullName>
    </submittedName>
</protein>
<organism evidence="3 4">
    <name type="scientific">Sediminihaliea albiluteola</name>
    <dbReference type="NCBI Taxonomy" id="2758564"/>
    <lineage>
        <taxon>Bacteria</taxon>
        <taxon>Pseudomonadati</taxon>
        <taxon>Pseudomonadota</taxon>
        <taxon>Gammaproteobacteria</taxon>
        <taxon>Cellvibrionales</taxon>
        <taxon>Halieaceae</taxon>
        <taxon>Sediminihaliea</taxon>
    </lineage>
</organism>
<evidence type="ECO:0000313" key="4">
    <source>
        <dbReference type="Proteomes" id="UP000539350"/>
    </source>
</evidence>
<accession>A0A7W2YID3</accession>
<dbReference type="RefSeq" id="WP_182168764.1">
    <property type="nucleotide sequence ID" value="NZ_JACFXU010000013.1"/>
</dbReference>
<dbReference type="AlphaFoldDB" id="A0A7W2YID3"/>
<evidence type="ECO:0000256" key="1">
    <source>
        <dbReference type="SAM" id="MobiDB-lite"/>
    </source>
</evidence>
<feature type="compositionally biased region" description="Basic residues" evidence="1">
    <location>
        <begin position="130"/>
        <end position="156"/>
    </location>
</feature>
<dbReference type="Proteomes" id="UP000539350">
    <property type="component" value="Unassembled WGS sequence"/>
</dbReference>
<keyword evidence="2" id="KW-0732">Signal</keyword>
<feature type="signal peptide" evidence="2">
    <location>
        <begin position="1"/>
        <end position="26"/>
    </location>
</feature>
<gene>
    <name evidence="3" type="ORF">H2508_02205</name>
</gene>
<evidence type="ECO:0000313" key="3">
    <source>
        <dbReference type="EMBL" id="MBA6411922.1"/>
    </source>
</evidence>
<name>A0A7W2YID3_9GAMM</name>
<reference evidence="3 4" key="1">
    <citation type="submission" date="2020-07" db="EMBL/GenBank/DDBJ databases">
        <title>Halieaceae bacterium, F7430, whole genome shotgun sequencing project.</title>
        <authorList>
            <person name="Jiang S."/>
            <person name="Liu Z.W."/>
            <person name="Du Z.J."/>
        </authorList>
    </citation>
    <scope>NUCLEOTIDE SEQUENCE [LARGE SCALE GENOMIC DNA]</scope>
    <source>
        <strain evidence="3 4">F7430</strain>
    </source>
</reference>
<dbReference type="Gene3D" id="1.20.120.1490">
    <property type="match status" value="1"/>
</dbReference>
<evidence type="ECO:0000256" key="2">
    <source>
        <dbReference type="SAM" id="SignalP"/>
    </source>
</evidence>
<dbReference type="InterPro" id="IPR012899">
    <property type="entry name" value="LTXXQ"/>
</dbReference>
<comment type="caution">
    <text evidence="3">The sequence shown here is derived from an EMBL/GenBank/DDBJ whole genome shotgun (WGS) entry which is preliminary data.</text>
</comment>